<dbReference type="PRINTS" id="PR00834">
    <property type="entry name" value="PROTEASES2C"/>
</dbReference>
<organism evidence="5 6">
    <name type="scientific">Chloracidobacterium validum</name>
    <dbReference type="NCBI Taxonomy" id="2821543"/>
    <lineage>
        <taxon>Bacteria</taxon>
        <taxon>Pseudomonadati</taxon>
        <taxon>Acidobacteriota</taxon>
        <taxon>Terriglobia</taxon>
        <taxon>Terriglobales</taxon>
        <taxon>Acidobacteriaceae</taxon>
        <taxon>Chloracidobacterium</taxon>
    </lineage>
</organism>
<keyword evidence="3" id="KW-0378">Hydrolase</keyword>
<dbReference type="Pfam" id="PF13180">
    <property type="entry name" value="PDZ_2"/>
    <property type="match status" value="1"/>
</dbReference>
<dbReference type="SUPFAM" id="SSF50494">
    <property type="entry name" value="Trypsin-like serine proteases"/>
    <property type="match status" value="1"/>
</dbReference>
<feature type="domain" description="PDZ" evidence="4">
    <location>
        <begin position="259"/>
        <end position="336"/>
    </location>
</feature>
<dbReference type="PROSITE" id="PS50106">
    <property type="entry name" value="PDZ"/>
    <property type="match status" value="1"/>
</dbReference>
<dbReference type="SUPFAM" id="SSF50156">
    <property type="entry name" value="PDZ domain-like"/>
    <property type="match status" value="1"/>
</dbReference>
<dbReference type="Gene3D" id="2.30.42.10">
    <property type="match status" value="1"/>
</dbReference>
<dbReference type="Pfam" id="PF13365">
    <property type="entry name" value="Trypsin_2"/>
    <property type="match status" value="1"/>
</dbReference>
<evidence type="ECO:0000256" key="2">
    <source>
        <dbReference type="ARBA" id="ARBA00022670"/>
    </source>
</evidence>
<proteinExistence type="inferred from homology"/>
<dbReference type="CDD" id="cd06779">
    <property type="entry name" value="cpPDZ_Deg_HtrA-like"/>
    <property type="match status" value="1"/>
</dbReference>
<evidence type="ECO:0000313" key="5">
    <source>
        <dbReference type="EMBL" id="QUW03690.1"/>
    </source>
</evidence>
<keyword evidence="2" id="KW-0645">Protease</keyword>
<dbReference type="Proteomes" id="UP000676506">
    <property type="component" value="Chromosome 1"/>
</dbReference>
<protein>
    <submittedName>
        <fullName evidence="5">Trypsin-like peptidase domain-containing protein</fullName>
    </submittedName>
</protein>
<dbReference type="InterPro" id="IPR001478">
    <property type="entry name" value="PDZ"/>
</dbReference>
<comment type="similarity">
    <text evidence="1">Belongs to the peptidase S1C family.</text>
</comment>
<dbReference type="EMBL" id="CP072648">
    <property type="protein sequence ID" value="QUW03690.1"/>
    <property type="molecule type" value="Genomic_DNA"/>
</dbReference>
<dbReference type="Gene3D" id="2.40.10.120">
    <property type="match status" value="1"/>
</dbReference>
<evidence type="ECO:0000313" key="6">
    <source>
        <dbReference type="Proteomes" id="UP000676506"/>
    </source>
</evidence>
<dbReference type="InterPro" id="IPR001940">
    <property type="entry name" value="Peptidase_S1C"/>
</dbReference>
<name>A0ABX8BF37_9BACT</name>
<accession>A0ABX8BF37</accession>
<dbReference type="InterPro" id="IPR009003">
    <property type="entry name" value="Peptidase_S1_PA"/>
</dbReference>
<reference evidence="5 6" key="1">
    <citation type="submission" date="2021-03" db="EMBL/GenBank/DDBJ databases">
        <title>Genomic and phenotypic characterization of Chloracidobacterium isolates provides evidence for multiple species.</title>
        <authorList>
            <person name="Saini M.K."/>
            <person name="Costas A.M.G."/>
            <person name="Tank M."/>
            <person name="Bryant D.A."/>
        </authorList>
    </citation>
    <scope>NUCLEOTIDE SEQUENCE [LARGE SCALE GENOMIC DNA]</scope>
    <source>
        <strain evidence="5 6">BV2-C</strain>
    </source>
</reference>
<gene>
    <name evidence="5" type="ORF">J8C06_04455</name>
</gene>
<evidence type="ECO:0000256" key="1">
    <source>
        <dbReference type="ARBA" id="ARBA00010541"/>
    </source>
</evidence>
<dbReference type="RefSeq" id="WP_211429580.1">
    <property type="nucleotide sequence ID" value="NZ_CP072648.1"/>
</dbReference>
<dbReference type="PANTHER" id="PTHR22939:SF129">
    <property type="entry name" value="SERINE PROTEASE HTRA2, MITOCHONDRIAL"/>
    <property type="match status" value="1"/>
</dbReference>
<sequence length="349" mass="36801">MNLLRSQFFVSPWLWLGLLAWVGSVSLTASAQRPAARTASRSAPAITPFPNIADVVARANGGVVNIQSVAEDGGTSIGSGFCLDAKGEIVTNFHVIRDALKIGGPILTVTQDGRTLPASVRGYDEATDLALLEVDLGQKPLPTLPLGNSDAVRVGDWVIAIGSPFELDHTVTVGIISGKGRSGLDGAYDDFLQTDAAINFGNSGGPLVALTGEVIGINTLVLARGQGLGFAIPVNILKDVLPDLRTLGRVRRSSIGVEAVDISAFDRRGLGITGSARGVRVVKVERGLPGDQAGIRRDDVILAVDNTPVTSSGHFNRIVARSRLGTSLQIRIRREDKEYTVTATPIEKK</sequence>
<dbReference type="SMART" id="SM00228">
    <property type="entry name" value="PDZ"/>
    <property type="match status" value="1"/>
</dbReference>
<dbReference type="InterPro" id="IPR036034">
    <property type="entry name" value="PDZ_sf"/>
</dbReference>
<keyword evidence="6" id="KW-1185">Reference proteome</keyword>
<evidence type="ECO:0000259" key="4">
    <source>
        <dbReference type="PROSITE" id="PS50106"/>
    </source>
</evidence>
<dbReference type="PANTHER" id="PTHR22939">
    <property type="entry name" value="SERINE PROTEASE FAMILY S1C HTRA-RELATED"/>
    <property type="match status" value="1"/>
</dbReference>
<evidence type="ECO:0000256" key="3">
    <source>
        <dbReference type="ARBA" id="ARBA00022801"/>
    </source>
</evidence>